<sequence>MEKLSDYSILTGYSNRQVILNEYLDEDYLEERHGFHFQTVAVTDSILAFSRKGKSDFYIPIEKSAHFYVNDDFQNYYILRNGSKRLEIYFP</sequence>
<dbReference type="Proteomes" id="UP000531594">
    <property type="component" value="Unassembled WGS sequence"/>
</dbReference>
<organism evidence="1 2">
    <name type="scientific">Bacillus benzoevorans</name>
    <dbReference type="NCBI Taxonomy" id="1456"/>
    <lineage>
        <taxon>Bacteria</taxon>
        <taxon>Bacillati</taxon>
        <taxon>Bacillota</taxon>
        <taxon>Bacilli</taxon>
        <taxon>Bacillales</taxon>
        <taxon>Bacillaceae</taxon>
        <taxon>Bacillus</taxon>
    </lineage>
</organism>
<protein>
    <submittedName>
        <fullName evidence="1">Uncharacterized protein</fullName>
    </submittedName>
</protein>
<dbReference type="RefSeq" id="WP_184524268.1">
    <property type="nucleotide sequence ID" value="NZ_JACHGK010000003.1"/>
</dbReference>
<reference evidence="1 2" key="1">
    <citation type="submission" date="2020-08" db="EMBL/GenBank/DDBJ databases">
        <title>Genomic Encyclopedia of Type Strains, Phase IV (KMG-IV): sequencing the most valuable type-strain genomes for metagenomic binning, comparative biology and taxonomic classification.</title>
        <authorList>
            <person name="Goeker M."/>
        </authorList>
    </citation>
    <scope>NUCLEOTIDE SEQUENCE [LARGE SCALE GENOMIC DNA]</scope>
    <source>
        <strain evidence="1 2">DSM 5391</strain>
    </source>
</reference>
<evidence type="ECO:0000313" key="1">
    <source>
        <dbReference type="EMBL" id="MBB6444845.1"/>
    </source>
</evidence>
<accession>A0A7X0HSE4</accession>
<comment type="caution">
    <text evidence="1">The sequence shown here is derived from an EMBL/GenBank/DDBJ whole genome shotgun (WGS) entry which is preliminary data.</text>
</comment>
<keyword evidence="2" id="KW-1185">Reference proteome</keyword>
<evidence type="ECO:0000313" key="2">
    <source>
        <dbReference type="Proteomes" id="UP000531594"/>
    </source>
</evidence>
<dbReference type="EMBL" id="JACHGK010000003">
    <property type="protein sequence ID" value="MBB6444845.1"/>
    <property type="molecule type" value="Genomic_DNA"/>
</dbReference>
<name>A0A7X0HSE4_9BACI</name>
<gene>
    <name evidence="1" type="ORF">HNR53_001454</name>
</gene>
<dbReference type="AlphaFoldDB" id="A0A7X0HSE4"/>
<proteinExistence type="predicted"/>